<feature type="domain" description="DSBA-like thioredoxin" evidence="1">
    <location>
        <begin position="7"/>
        <end position="210"/>
    </location>
</feature>
<dbReference type="PANTHER" id="PTHR13887:SF41">
    <property type="entry name" value="THIOREDOXIN SUPERFAMILY PROTEIN"/>
    <property type="match status" value="1"/>
</dbReference>
<evidence type="ECO:0000259" key="1">
    <source>
        <dbReference type="Pfam" id="PF01323"/>
    </source>
</evidence>
<name>A0A328XYR3_9GAMM</name>
<protein>
    <submittedName>
        <fullName evidence="2">Putative DsbA family dithiol-disulfide isomerase</fullName>
    </submittedName>
</protein>
<dbReference type="InterPro" id="IPR036249">
    <property type="entry name" value="Thioredoxin-like_sf"/>
</dbReference>
<evidence type="ECO:0000313" key="3">
    <source>
        <dbReference type="Proteomes" id="UP000249700"/>
    </source>
</evidence>
<dbReference type="Gene3D" id="3.40.30.10">
    <property type="entry name" value="Glutaredoxin"/>
    <property type="match status" value="1"/>
</dbReference>
<organism evidence="2 3">
    <name type="scientific">Onishia taeanensis</name>
    <dbReference type="NCBI Taxonomy" id="284577"/>
    <lineage>
        <taxon>Bacteria</taxon>
        <taxon>Pseudomonadati</taxon>
        <taxon>Pseudomonadota</taxon>
        <taxon>Gammaproteobacteria</taxon>
        <taxon>Oceanospirillales</taxon>
        <taxon>Halomonadaceae</taxon>
        <taxon>Onishia</taxon>
    </lineage>
</organism>
<proteinExistence type="predicted"/>
<dbReference type="EMBL" id="QLSX01000001">
    <property type="protein sequence ID" value="RAR64383.1"/>
    <property type="molecule type" value="Genomic_DNA"/>
</dbReference>
<dbReference type="GO" id="GO:0016853">
    <property type="term" value="F:isomerase activity"/>
    <property type="evidence" value="ECO:0007669"/>
    <property type="project" value="UniProtKB-KW"/>
</dbReference>
<keyword evidence="2" id="KW-0413">Isomerase</keyword>
<dbReference type="InterPro" id="IPR001853">
    <property type="entry name" value="DSBA-like_thioredoxin_dom"/>
</dbReference>
<evidence type="ECO:0000313" key="2">
    <source>
        <dbReference type="EMBL" id="RAR64383.1"/>
    </source>
</evidence>
<comment type="caution">
    <text evidence="2">The sequence shown here is derived from an EMBL/GenBank/DDBJ whole genome shotgun (WGS) entry which is preliminary data.</text>
</comment>
<dbReference type="Proteomes" id="UP000249700">
    <property type="component" value="Unassembled WGS sequence"/>
</dbReference>
<gene>
    <name evidence="2" type="ORF">BCL93_101202</name>
</gene>
<dbReference type="AlphaFoldDB" id="A0A328XYR3"/>
<dbReference type="OrthoDB" id="9799122at2"/>
<reference evidence="2 3" key="1">
    <citation type="submission" date="2018-06" db="EMBL/GenBank/DDBJ databases">
        <title>Comparative analysis of microorganisms from saline springs in Andes Mountain Range, Colombia.</title>
        <authorList>
            <person name="Rubin E."/>
        </authorList>
    </citation>
    <scope>NUCLEOTIDE SEQUENCE [LARGE SCALE GENOMIC DNA]</scope>
    <source>
        <strain evidence="2 3">USBA-857</strain>
    </source>
</reference>
<dbReference type="GO" id="GO:0016491">
    <property type="term" value="F:oxidoreductase activity"/>
    <property type="evidence" value="ECO:0007669"/>
    <property type="project" value="InterPro"/>
</dbReference>
<dbReference type="PANTHER" id="PTHR13887">
    <property type="entry name" value="GLUTATHIONE S-TRANSFERASE KAPPA"/>
    <property type="match status" value="1"/>
</dbReference>
<dbReference type="Pfam" id="PF01323">
    <property type="entry name" value="DSBA"/>
    <property type="match status" value="1"/>
</dbReference>
<sequence length="222" mass="24924">MSSPRITIDVFSDYVCPFCYLEEPELEALKARFGEAIDIRWRAFELRPEPAPTLEPDGDYLHDIWGRAVYPMAEERGMTLRLPRIQPRSRLAHEATAWARDVDAQSTDEKTATVEDIDAADTLRSALFRGFFEDSLDLADPTALVAVANDLGLDGESLEKALDERRYREQVLADQQAAQELGIQGVPGLRFSLNGEHAGILEGAQPRRQLLLAVERLLDLMD</sequence>
<dbReference type="RefSeq" id="WP_112053251.1">
    <property type="nucleotide sequence ID" value="NZ_QLSX01000001.1"/>
</dbReference>
<dbReference type="SUPFAM" id="SSF52833">
    <property type="entry name" value="Thioredoxin-like"/>
    <property type="match status" value="1"/>
</dbReference>
<accession>A0A328XYR3</accession>